<evidence type="ECO:0000313" key="5">
    <source>
        <dbReference type="Proteomes" id="UP000320333"/>
    </source>
</evidence>
<evidence type="ECO:0000256" key="2">
    <source>
        <dbReference type="SAM" id="Phobius"/>
    </source>
</evidence>
<evidence type="ECO:0000256" key="1">
    <source>
        <dbReference type="SAM" id="Coils"/>
    </source>
</evidence>
<evidence type="ECO:0000313" key="4">
    <source>
        <dbReference type="EMBL" id="TPX69176.1"/>
    </source>
</evidence>
<protein>
    <recommendedName>
        <fullName evidence="3">BAP29/BAP31 transmembrane domain-containing protein</fullName>
    </recommendedName>
</protein>
<name>A0A507F106_9FUNG</name>
<keyword evidence="1" id="KW-0175">Coiled coil</keyword>
<keyword evidence="5" id="KW-1185">Reference proteome</keyword>
<gene>
    <name evidence="4" type="ORF">CcCBS67573_g06935</name>
</gene>
<comment type="caution">
    <text evidence="4">The sequence shown here is derived from an EMBL/GenBank/DDBJ whole genome shotgun (WGS) entry which is preliminary data.</text>
</comment>
<sequence>MESLFTRLTLAVLLAEVVVYFSSLISPSFLPTSRRRAMIKSLRSIYKNSVAQTAFVTAFSIVCALFVENVFRLDRMQTSGEYADEYDGGHGHLLFLVQIRDAQLQLLITSFTILMAIVVFFQLRDKNAYIKLLEKYEIELKEDEDEAQAAAAAAALKPTPDPFSAASITDKGVATVPGQASERAVDSDYNVPIGFTLSAEMLAAIEDESGAAKSSSLEDELRVADEDTIVEDVKA</sequence>
<feature type="transmembrane region" description="Helical" evidence="2">
    <location>
        <begin position="50"/>
        <end position="67"/>
    </location>
</feature>
<organism evidence="4 5">
    <name type="scientific">Chytriomyces confervae</name>
    <dbReference type="NCBI Taxonomy" id="246404"/>
    <lineage>
        <taxon>Eukaryota</taxon>
        <taxon>Fungi</taxon>
        <taxon>Fungi incertae sedis</taxon>
        <taxon>Chytridiomycota</taxon>
        <taxon>Chytridiomycota incertae sedis</taxon>
        <taxon>Chytridiomycetes</taxon>
        <taxon>Chytridiales</taxon>
        <taxon>Chytriomycetaceae</taxon>
        <taxon>Chytriomyces</taxon>
    </lineage>
</organism>
<dbReference type="EMBL" id="QEAP01000326">
    <property type="protein sequence ID" value="TPX69176.1"/>
    <property type="molecule type" value="Genomic_DNA"/>
</dbReference>
<dbReference type="InterPro" id="IPR040463">
    <property type="entry name" value="BAP29/BAP31_N"/>
</dbReference>
<accession>A0A507F106</accession>
<dbReference type="Pfam" id="PF05529">
    <property type="entry name" value="Bap31"/>
    <property type="match status" value="1"/>
</dbReference>
<keyword evidence="2" id="KW-0472">Membrane</keyword>
<keyword evidence="2" id="KW-1133">Transmembrane helix</keyword>
<dbReference type="AlphaFoldDB" id="A0A507F106"/>
<keyword evidence="2" id="KW-0812">Transmembrane</keyword>
<feature type="transmembrane region" description="Helical" evidence="2">
    <location>
        <begin position="6"/>
        <end position="30"/>
    </location>
</feature>
<proteinExistence type="predicted"/>
<feature type="transmembrane region" description="Helical" evidence="2">
    <location>
        <begin position="102"/>
        <end position="123"/>
    </location>
</feature>
<dbReference type="Proteomes" id="UP000320333">
    <property type="component" value="Unassembled WGS sequence"/>
</dbReference>
<evidence type="ECO:0000259" key="3">
    <source>
        <dbReference type="Pfam" id="PF05529"/>
    </source>
</evidence>
<dbReference type="OrthoDB" id="2129815at2759"/>
<feature type="coiled-coil region" evidence="1">
    <location>
        <begin position="126"/>
        <end position="153"/>
    </location>
</feature>
<reference evidence="4 5" key="1">
    <citation type="journal article" date="2019" name="Sci. Rep.">
        <title>Comparative genomics of chytrid fungi reveal insights into the obligate biotrophic and pathogenic lifestyle of Synchytrium endobioticum.</title>
        <authorList>
            <person name="van de Vossenberg B.T.L.H."/>
            <person name="Warris S."/>
            <person name="Nguyen H.D.T."/>
            <person name="van Gent-Pelzer M.P.E."/>
            <person name="Joly D.L."/>
            <person name="van de Geest H.C."/>
            <person name="Bonants P.J.M."/>
            <person name="Smith D.S."/>
            <person name="Levesque C.A."/>
            <person name="van der Lee T.A.J."/>
        </authorList>
    </citation>
    <scope>NUCLEOTIDE SEQUENCE [LARGE SCALE GENOMIC DNA]</scope>
    <source>
        <strain evidence="4 5">CBS 675.73</strain>
    </source>
</reference>
<feature type="domain" description="BAP29/BAP31 transmembrane" evidence="3">
    <location>
        <begin position="3"/>
        <end position="119"/>
    </location>
</feature>